<dbReference type="Gene3D" id="3.40.50.970">
    <property type="match status" value="2"/>
</dbReference>
<evidence type="ECO:0000256" key="1">
    <source>
        <dbReference type="ARBA" id="ARBA00001964"/>
    </source>
</evidence>
<dbReference type="RefSeq" id="WP_168034322.1">
    <property type="nucleotide sequence ID" value="NZ_JAAVNE010000049.1"/>
</dbReference>
<keyword evidence="2" id="KW-0560">Oxidoreductase</keyword>
<dbReference type="InterPro" id="IPR029061">
    <property type="entry name" value="THDP-binding"/>
</dbReference>
<keyword evidence="8" id="KW-1185">Reference proteome</keyword>
<comment type="caution">
    <text evidence="7">The sequence shown here is derived from an EMBL/GenBank/DDBJ whole genome shotgun (WGS) entry which is preliminary data.</text>
</comment>
<keyword evidence="3" id="KW-0786">Thiamine pyrophosphate</keyword>
<proteinExistence type="predicted"/>
<dbReference type="Pfam" id="PF00676">
    <property type="entry name" value="E1_dh"/>
    <property type="match status" value="1"/>
</dbReference>
<dbReference type="PANTHER" id="PTHR11516">
    <property type="entry name" value="PYRUVATE DEHYDROGENASE E1 COMPONENT, ALPHA SUBUNIT BACTERIAL AND ORGANELLAR"/>
    <property type="match status" value="1"/>
</dbReference>
<protein>
    <submittedName>
        <fullName evidence="7">Pyruvate dehydrogenase (Acetyl-transferring) E1 component subunit alpha</fullName>
    </submittedName>
</protein>
<evidence type="ECO:0000313" key="8">
    <source>
        <dbReference type="Proteomes" id="UP000787635"/>
    </source>
</evidence>
<gene>
    <name evidence="7" type="ORF">HEQ75_22235</name>
</gene>
<comment type="catalytic activity">
    <reaction evidence="5">
        <text>N(6)-[(R)-lipoyl]-L-lysyl-[protein] + pyruvate + H(+) = N(6)-[(R)-S(8)-acetyldihydrolipoyl]-L-lysyl-[protein] + CO2</text>
        <dbReference type="Rhea" id="RHEA:19189"/>
        <dbReference type="Rhea" id="RHEA-COMP:10474"/>
        <dbReference type="Rhea" id="RHEA-COMP:10478"/>
        <dbReference type="ChEBI" id="CHEBI:15361"/>
        <dbReference type="ChEBI" id="CHEBI:15378"/>
        <dbReference type="ChEBI" id="CHEBI:16526"/>
        <dbReference type="ChEBI" id="CHEBI:83099"/>
        <dbReference type="ChEBI" id="CHEBI:83111"/>
        <dbReference type="EC" id="1.2.4.1"/>
    </reaction>
</comment>
<dbReference type="InterPro" id="IPR050642">
    <property type="entry name" value="PDH_E1_Alpha_Subunit"/>
</dbReference>
<evidence type="ECO:0000256" key="4">
    <source>
        <dbReference type="ARBA" id="ARBA00025211"/>
    </source>
</evidence>
<evidence type="ECO:0000256" key="2">
    <source>
        <dbReference type="ARBA" id="ARBA00023002"/>
    </source>
</evidence>
<organism evidence="7 8">
    <name type="scientific">Falsiroseomonas selenitidurans</name>
    <dbReference type="NCBI Taxonomy" id="2716335"/>
    <lineage>
        <taxon>Bacteria</taxon>
        <taxon>Pseudomonadati</taxon>
        <taxon>Pseudomonadota</taxon>
        <taxon>Alphaproteobacteria</taxon>
        <taxon>Acetobacterales</taxon>
        <taxon>Roseomonadaceae</taxon>
        <taxon>Falsiroseomonas</taxon>
    </lineage>
</organism>
<reference evidence="7 8" key="1">
    <citation type="submission" date="2020-03" db="EMBL/GenBank/DDBJ databases">
        <title>Roseomonas selenitidurans sp. nov. isolated from urban soil.</title>
        <authorList>
            <person name="Liu H."/>
        </authorList>
    </citation>
    <scope>NUCLEOTIDE SEQUENCE [LARGE SCALE GENOMIC DNA]</scope>
    <source>
        <strain evidence="7 8">BU-1</strain>
    </source>
</reference>
<dbReference type="CDD" id="cd02000">
    <property type="entry name" value="TPP_E1_PDC_ADC_BCADC"/>
    <property type="match status" value="1"/>
</dbReference>
<name>A0ABX1E9U8_9PROT</name>
<dbReference type="EMBL" id="JAAVNE010000049">
    <property type="protein sequence ID" value="NKC33598.1"/>
    <property type="molecule type" value="Genomic_DNA"/>
</dbReference>
<feature type="domain" description="Dehydrogenase E1 component" evidence="6">
    <location>
        <begin position="12"/>
        <end position="265"/>
    </location>
</feature>
<evidence type="ECO:0000256" key="3">
    <source>
        <dbReference type="ARBA" id="ARBA00023052"/>
    </source>
</evidence>
<dbReference type="SUPFAM" id="SSF52518">
    <property type="entry name" value="Thiamin diphosphate-binding fold (THDP-binding)"/>
    <property type="match status" value="1"/>
</dbReference>
<accession>A0ABX1E9U8</accession>
<comment type="function">
    <text evidence="4">The pyruvate dehydrogenase complex catalyzes the overall conversion of pyruvate to acetyl-CoA and CO(2). It contains multiple copies of three enzymatic components: pyruvate dehydrogenase (E1), dihydrolipoamide acetyltransferase (E2) and lipoamide dehydrogenase (E3).</text>
</comment>
<comment type="cofactor">
    <cofactor evidence="1">
        <name>thiamine diphosphate</name>
        <dbReference type="ChEBI" id="CHEBI:58937"/>
    </cofactor>
</comment>
<sequence length="350" mass="38141">MERDVLHRLLSDMLLSRAFEERAAEEYGKGNIVGFLHLYPGEEAVGAGVLNAAAPSDYVVSGYREHAHALMRGTPAREVMAELFGRADGVSGGMGGSMHIFDAERRFMGGYAIVGESYPIAIGIAYAIAMRRLPEAVICFFGDGAVNQGTFHESLNMAALWRLPVLFVCENNHYAIGTEIHRHSAVTEVYKRAAAYNIPAEKVDGMDVSRVYDATRRALDLIRRGGGPQFIECETYRFRGHSMADPGSYRPVAEVKAQMARDPITTAIGEAAIRLPTQAELAEAGADTIARLTARMVEAGHLAEVEMEGLRKAADAVVEDAVQFALHSAEPTMAAAWAHMTCNRRDEVLI</sequence>
<evidence type="ECO:0000313" key="7">
    <source>
        <dbReference type="EMBL" id="NKC33598.1"/>
    </source>
</evidence>
<keyword evidence="7" id="KW-0670">Pyruvate</keyword>
<dbReference type="PANTHER" id="PTHR11516:SF60">
    <property type="entry name" value="PYRUVATE DEHYDROGENASE E1 COMPONENT SUBUNIT ALPHA"/>
    <property type="match status" value="1"/>
</dbReference>
<evidence type="ECO:0000259" key="6">
    <source>
        <dbReference type="Pfam" id="PF00676"/>
    </source>
</evidence>
<evidence type="ECO:0000256" key="5">
    <source>
        <dbReference type="ARBA" id="ARBA00051231"/>
    </source>
</evidence>
<dbReference type="InterPro" id="IPR001017">
    <property type="entry name" value="DH_E1"/>
</dbReference>
<dbReference type="Proteomes" id="UP000787635">
    <property type="component" value="Unassembled WGS sequence"/>
</dbReference>